<dbReference type="Proteomes" id="UP000596660">
    <property type="component" value="Unplaced"/>
</dbReference>
<dbReference type="Gramene" id="AUR62004652-RA">
    <property type="protein sequence ID" value="AUR62004652-RA:cds"/>
    <property type="gene ID" value="AUR62004652"/>
</dbReference>
<reference evidence="1" key="1">
    <citation type="journal article" date="2017" name="Nature">
        <title>The genome of Chenopodium quinoa.</title>
        <authorList>
            <person name="Jarvis D.E."/>
            <person name="Ho Y.S."/>
            <person name="Lightfoot D.J."/>
            <person name="Schmoeckel S.M."/>
            <person name="Li B."/>
            <person name="Borm T.J.A."/>
            <person name="Ohyanagi H."/>
            <person name="Mineta K."/>
            <person name="Michell C.T."/>
            <person name="Saber N."/>
            <person name="Kharbatia N.M."/>
            <person name="Rupper R.R."/>
            <person name="Sharp A.R."/>
            <person name="Dally N."/>
            <person name="Boughton B.A."/>
            <person name="Woo Y.H."/>
            <person name="Gao G."/>
            <person name="Schijlen E.G.W.M."/>
            <person name="Guo X."/>
            <person name="Momin A.A."/>
            <person name="Negrao S."/>
            <person name="Al-Babili S."/>
            <person name="Gehring C."/>
            <person name="Roessner U."/>
            <person name="Jung C."/>
            <person name="Murphy K."/>
            <person name="Arold S.T."/>
            <person name="Gojobori T."/>
            <person name="van der Linden C.G."/>
            <person name="van Loo E.N."/>
            <person name="Jellen E.N."/>
            <person name="Maughan P.J."/>
            <person name="Tester M."/>
        </authorList>
    </citation>
    <scope>NUCLEOTIDE SEQUENCE [LARGE SCALE GENOMIC DNA]</scope>
    <source>
        <strain evidence="1">cv. PI 614886</strain>
    </source>
</reference>
<protein>
    <submittedName>
        <fullName evidence="1">Uncharacterized protein</fullName>
    </submittedName>
</protein>
<dbReference type="EnsemblPlants" id="AUR62004652-RA">
    <property type="protein sequence ID" value="AUR62004652-RA:cds"/>
    <property type="gene ID" value="AUR62004652"/>
</dbReference>
<dbReference type="AlphaFoldDB" id="A0A803L042"/>
<proteinExistence type="predicted"/>
<dbReference type="SMR" id="A0A803L042"/>
<organism evidence="1 2">
    <name type="scientific">Chenopodium quinoa</name>
    <name type="common">Quinoa</name>
    <dbReference type="NCBI Taxonomy" id="63459"/>
    <lineage>
        <taxon>Eukaryota</taxon>
        <taxon>Viridiplantae</taxon>
        <taxon>Streptophyta</taxon>
        <taxon>Embryophyta</taxon>
        <taxon>Tracheophyta</taxon>
        <taxon>Spermatophyta</taxon>
        <taxon>Magnoliopsida</taxon>
        <taxon>eudicotyledons</taxon>
        <taxon>Gunneridae</taxon>
        <taxon>Pentapetalae</taxon>
        <taxon>Caryophyllales</taxon>
        <taxon>Chenopodiaceae</taxon>
        <taxon>Chenopodioideae</taxon>
        <taxon>Atripliceae</taxon>
        <taxon>Chenopodium</taxon>
    </lineage>
</organism>
<evidence type="ECO:0000313" key="2">
    <source>
        <dbReference type="Proteomes" id="UP000596660"/>
    </source>
</evidence>
<accession>A0A803L042</accession>
<keyword evidence="2" id="KW-1185">Reference proteome</keyword>
<reference evidence="1" key="2">
    <citation type="submission" date="2021-03" db="UniProtKB">
        <authorList>
            <consortium name="EnsemblPlants"/>
        </authorList>
    </citation>
    <scope>IDENTIFICATION</scope>
</reference>
<name>A0A803L042_CHEQI</name>
<evidence type="ECO:0000313" key="1">
    <source>
        <dbReference type="EnsemblPlants" id="AUR62004652-RA:cds"/>
    </source>
</evidence>
<sequence length="307" mass="35246">MSFKPSFSDELAVGLFSSMVIDLQRLLKSLEDNPLSLRWCSEAMSVIKKTHSHFLFDFERSKLPTSWEAVHVLDEYMSVTLDLLDFCNLLKSAISGLDRYRQLINFMIKRLKDATFSTSTSKIELERLERDNYSKFFDVKNLREMNLNKEEVTKVKLKTRTNMQVLQAIGSTMSIISLFIFCSILHPIHVEIDEGIYTDLCDSDSSSGCVQKLINCLNEKFKNAHDLRRPVLHENEVIEDAFAEFKGQIISTRESSVDEGKLTKSSEILKNKSLVLKEGLDLLESEVNELFENVIEGRKRIISLITN</sequence>
<dbReference type="PANTHER" id="PTHR31509">
    <property type="entry name" value="BPS1-LIKE PROTEIN"/>
    <property type="match status" value="1"/>
</dbReference>
<dbReference type="OMA" id="HSHACMS"/>